<feature type="region of interest" description="Disordered" evidence="1">
    <location>
        <begin position="91"/>
        <end position="128"/>
    </location>
</feature>
<protein>
    <submittedName>
        <fullName evidence="2">NADH:ubiquinone oxidoreductase 17.2 kD subunit</fullName>
    </submittedName>
</protein>
<dbReference type="RefSeq" id="WP_295322398.1">
    <property type="nucleotide sequence ID" value="NZ_LT598653.1"/>
</dbReference>
<dbReference type="Pfam" id="PF05071">
    <property type="entry name" value="NDUFA12"/>
    <property type="match status" value="1"/>
</dbReference>
<organism evidence="2">
    <name type="scientific">uncultured Sphingopyxis sp</name>
    <dbReference type="NCBI Taxonomy" id="310581"/>
    <lineage>
        <taxon>Bacteria</taxon>
        <taxon>Pseudomonadati</taxon>
        <taxon>Pseudomonadota</taxon>
        <taxon>Alphaproteobacteria</taxon>
        <taxon>Sphingomonadales</taxon>
        <taxon>Sphingomonadaceae</taxon>
        <taxon>Sphingopyxis</taxon>
        <taxon>environmental samples</taxon>
    </lineage>
</organism>
<keyword evidence="2" id="KW-0830">Ubiquinone</keyword>
<dbReference type="InterPro" id="IPR007763">
    <property type="entry name" value="NDUFA12"/>
</dbReference>
<dbReference type="KEGG" id="sphu:SPPYR_0056"/>
<name>A0A1Y5PR23_9SPHN</name>
<evidence type="ECO:0000313" key="2">
    <source>
        <dbReference type="EMBL" id="SBV31176.1"/>
    </source>
</evidence>
<dbReference type="NCBIfam" id="NF006040">
    <property type="entry name" value="PRK08183.1"/>
    <property type="match status" value="1"/>
</dbReference>
<evidence type="ECO:0000256" key="1">
    <source>
        <dbReference type="SAM" id="MobiDB-lite"/>
    </source>
</evidence>
<proteinExistence type="predicted"/>
<dbReference type="GO" id="GO:0045271">
    <property type="term" value="C:respiratory chain complex I"/>
    <property type="evidence" value="ECO:0007669"/>
    <property type="project" value="InterPro"/>
</dbReference>
<dbReference type="PANTHER" id="PTHR12910">
    <property type="entry name" value="NADH-UBIQUINONE OXIDOREDUCTASE SUBUNIT B17.2"/>
    <property type="match status" value="1"/>
</dbReference>
<sequence length="128" mass="13996">MSILGKIFTWWDGATVGTLLNSWARGEKVGEDSLGNRYFRAKKGGRRWVIYNGPNDASRVPPEWHGWLHGTFDELPADVLPAPRAWEKAPSANLTGSTGAYRPAGALERGGRRAAATGDYEAWRPGAD</sequence>
<dbReference type="AlphaFoldDB" id="A0A1Y5PR23"/>
<gene>
    <name evidence="2" type="ORF">SPPYR_0056</name>
</gene>
<reference evidence="2" key="1">
    <citation type="submission" date="2016-03" db="EMBL/GenBank/DDBJ databases">
        <authorList>
            <person name="Ploux O."/>
        </authorList>
    </citation>
    <scope>NUCLEOTIDE SEQUENCE</scope>
    <source>
        <strain evidence="2">UC10</strain>
    </source>
</reference>
<feature type="compositionally biased region" description="Low complexity" evidence="1">
    <location>
        <begin position="102"/>
        <end position="118"/>
    </location>
</feature>
<accession>A0A1Y5PR23</accession>
<dbReference type="GO" id="GO:0006979">
    <property type="term" value="P:response to oxidative stress"/>
    <property type="evidence" value="ECO:0007669"/>
    <property type="project" value="TreeGrafter"/>
</dbReference>
<dbReference type="PANTHER" id="PTHR12910:SF2">
    <property type="entry name" value="NADH DEHYDROGENASE [UBIQUINONE] 1 ALPHA SUBCOMPLEX SUBUNIT 12"/>
    <property type="match status" value="1"/>
</dbReference>
<dbReference type="EMBL" id="LT598653">
    <property type="protein sequence ID" value="SBV31176.1"/>
    <property type="molecule type" value="Genomic_DNA"/>
</dbReference>